<dbReference type="EMBL" id="GISG01190428">
    <property type="protein sequence ID" value="MBA4656029.1"/>
    <property type="molecule type" value="Transcribed_RNA"/>
</dbReference>
<evidence type="ECO:0000313" key="2">
    <source>
        <dbReference type="EMBL" id="MBA4656029.1"/>
    </source>
</evidence>
<protein>
    <submittedName>
        <fullName evidence="2">Uncharacterized protein</fullName>
    </submittedName>
</protein>
<proteinExistence type="predicted"/>
<keyword evidence="1" id="KW-0472">Membrane</keyword>
<organism evidence="2">
    <name type="scientific">Opuntia streptacantha</name>
    <name type="common">Prickly pear cactus</name>
    <name type="synonym">Opuntia cardona</name>
    <dbReference type="NCBI Taxonomy" id="393608"/>
    <lineage>
        <taxon>Eukaryota</taxon>
        <taxon>Viridiplantae</taxon>
        <taxon>Streptophyta</taxon>
        <taxon>Embryophyta</taxon>
        <taxon>Tracheophyta</taxon>
        <taxon>Spermatophyta</taxon>
        <taxon>Magnoliopsida</taxon>
        <taxon>eudicotyledons</taxon>
        <taxon>Gunneridae</taxon>
        <taxon>Pentapetalae</taxon>
        <taxon>Caryophyllales</taxon>
        <taxon>Cactineae</taxon>
        <taxon>Cactaceae</taxon>
        <taxon>Opuntioideae</taxon>
        <taxon>Opuntia</taxon>
    </lineage>
</organism>
<name>A0A7C9E9P0_OPUST</name>
<feature type="transmembrane region" description="Helical" evidence="1">
    <location>
        <begin position="57"/>
        <end position="79"/>
    </location>
</feature>
<reference evidence="2" key="1">
    <citation type="journal article" date="2013" name="J. Plant Res.">
        <title>Effect of fungi and light on seed germination of three Opuntia species from semiarid lands of central Mexico.</title>
        <authorList>
            <person name="Delgado-Sanchez P."/>
            <person name="Jimenez-Bremont J.F."/>
            <person name="Guerrero-Gonzalez Mde L."/>
            <person name="Flores J."/>
        </authorList>
    </citation>
    <scope>NUCLEOTIDE SEQUENCE</scope>
    <source>
        <tissue evidence="2">Cladode</tissue>
    </source>
</reference>
<accession>A0A7C9E9P0</accession>
<dbReference type="AlphaFoldDB" id="A0A7C9E9P0"/>
<reference evidence="2" key="2">
    <citation type="submission" date="2020-07" db="EMBL/GenBank/DDBJ databases">
        <authorList>
            <person name="Vera ALvarez R."/>
            <person name="Arias-Moreno D.M."/>
            <person name="Jimenez-Jacinto V."/>
            <person name="Jimenez-Bremont J.F."/>
            <person name="Swaminathan K."/>
            <person name="Moose S.P."/>
            <person name="Guerrero-Gonzalez M.L."/>
            <person name="Marino-Ramirez L."/>
            <person name="Landsman D."/>
            <person name="Rodriguez-Kessler M."/>
            <person name="Delgado-Sanchez P."/>
        </authorList>
    </citation>
    <scope>NUCLEOTIDE SEQUENCE</scope>
    <source>
        <tissue evidence="2">Cladode</tissue>
    </source>
</reference>
<evidence type="ECO:0000256" key="1">
    <source>
        <dbReference type="SAM" id="Phobius"/>
    </source>
</evidence>
<keyword evidence="1" id="KW-0812">Transmembrane</keyword>
<feature type="transmembrane region" description="Helical" evidence="1">
    <location>
        <begin position="21"/>
        <end position="45"/>
    </location>
</feature>
<sequence length="131" mass="15728">MVGILCTLIMSNFCGCFMHRVLLIAVAFGNFIFRGFYVHLIVMCFAHNYRSHFLLHLLYLFNELICNMGIFCCLFGHIFDYFNGRLELATLWKMISHFICNFCDALRHLFNHFHHRLRRLHHRVHLIFDSQ</sequence>
<keyword evidence="1" id="KW-1133">Transmembrane helix</keyword>